<protein>
    <submittedName>
        <fullName evidence="1">Phage gp16-like protein</fullName>
    </submittedName>
</protein>
<proteinExistence type="predicted"/>
<dbReference type="RefSeq" id="WP_114959044.1">
    <property type="nucleotide sequence ID" value="NZ_MSZW01000024.1"/>
</dbReference>
<accession>A0A4R3NF87</accession>
<dbReference type="EMBL" id="SMAP01000001">
    <property type="protein sequence ID" value="TCT25923.1"/>
    <property type="molecule type" value="Genomic_DNA"/>
</dbReference>
<comment type="caution">
    <text evidence="1">The sequence shown here is derived from an EMBL/GenBank/DDBJ whole genome shotgun (WGS) entry which is preliminary data.</text>
</comment>
<sequence>MATRPDRRRLLAAVHAEAKALGLDEEARRALQQRIGGHASCADMSDRQLRSVLAELHRLAGKPARPRRPADDRARLLWRIERDCAAAGYPHPAYPLGISRKMFGALSPARLEWHAPKQLRALIAALAYDAKRHPRGHRGDAA</sequence>
<name>A0A4R3NF87_9GAMM</name>
<dbReference type="OrthoDB" id="7360086at2"/>
<organism evidence="1 2">
    <name type="scientific">Thermomonas haemolytica</name>
    <dbReference type="NCBI Taxonomy" id="141949"/>
    <lineage>
        <taxon>Bacteria</taxon>
        <taxon>Pseudomonadati</taxon>
        <taxon>Pseudomonadota</taxon>
        <taxon>Gammaproteobacteria</taxon>
        <taxon>Lysobacterales</taxon>
        <taxon>Lysobacteraceae</taxon>
        <taxon>Thermomonas</taxon>
    </lineage>
</organism>
<reference evidence="1 2" key="1">
    <citation type="submission" date="2019-03" db="EMBL/GenBank/DDBJ databases">
        <title>Genomic Encyclopedia of Type Strains, Phase IV (KMG-IV): sequencing the most valuable type-strain genomes for metagenomic binning, comparative biology and taxonomic classification.</title>
        <authorList>
            <person name="Goeker M."/>
        </authorList>
    </citation>
    <scope>NUCLEOTIDE SEQUENCE [LARGE SCALE GENOMIC DNA]</scope>
    <source>
        <strain evidence="1 2">DSM 13605</strain>
    </source>
</reference>
<dbReference type="AlphaFoldDB" id="A0A4R3NF87"/>
<gene>
    <name evidence="1" type="ORF">EDC34_101249</name>
</gene>
<dbReference type="Proteomes" id="UP000295414">
    <property type="component" value="Unassembled WGS sequence"/>
</dbReference>
<dbReference type="InterPro" id="IPR009363">
    <property type="entry name" value="Phage_Mu_Gp16"/>
</dbReference>
<evidence type="ECO:0000313" key="1">
    <source>
        <dbReference type="EMBL" id="TCT25923.1"/>
    </source>
</evidence>
<dbReference type="Pfam" id="PF06252">
    <property type="entry name" value="GemA"/>
    <property type="match status" value="1"/>
</dbReference>
<evidence type="ECO:0000313" key="2">
    <source>
        <dbReference type="Proteomes" id="UP000295414"/>
    </source>
</evidence>
<keyword evidence="2" id="KW-1185">Reference proteome</keyword>